<comment type="caution">
    <text evidence="6">The sequence shown here is derived from an EMBL/GenBank/DDBJ whole genome shotgun (WGS) entry which is preliminary data.</text>
</comment>
<gene>
    <name evidence="6" type="ORF">Poly59_60520</name>
</gene>
<dbReference type="Proteomes" id="UP000317977">
    <property type="component" value="Unassembled WGS sequence"/>
</dbReference>
<dbReference type="InterPro" id="IPR012349">
    <property type="entry name" value="Split_barrel_FMN-bd"/>
</dbReference>
<feature type="domain" description="Flavin reductase like" evidence="5">
    <location>
        <begin position="20"/>
        <end position="176"/>
    </location>
</feature>
<comment type="cofactor">
    <cofactor evidence="1">
        <name>FMN</name>
        <dbReference type="ChEBI" id="CHEBI:58210"/>
    </cofactor>
</comment>
<protein>
    <submittedName>
        <fullName evidence="6">Flavin reductase like domain protein</fullName>
    </submittedName>
</protein>
<name>A0A5C6EE15_9BACT</name>
<keyword evidence="7" id="KW-1185">Reference proteome</keyword>
<evidence type="ECO:0000313" key="7">
    <source>
        <dbReference type="Proteomes" id="UP000317977"/>
    </source>
</evidence>
<keyword evidence="2" id="KW-0285">Flavoprotein</keyword>
<proteinExistence type="inferred from homology"/>
<dbReference type="RefSeq" id="WP_146537471.1">
    <property type="nucleotide sequence ID" value="NZ_SJPX01000006.1"/>
</dbReference>
<dbReference type="PANTHER" id="PTHR33798:SF5">
    <property type="entry name" value="FLAVIN REDUCTASE LIKE DOMAIN-CONTAINING PROTEIN"/>
    <property type="match status" value="1"/>
</dbReference>
<dbReference type="Gene3D" id="2.30.110.10">
    <property type="entry name" value="Electron Transport, Fmn-binding Protein, Chain A"/>
    <property type="match status" value="1"/>
</dbReference>
<evidence type="ECO:0000256" key="1">
    <source>
        <dbReference type="ARBA" id="ARBA00001917"/>
    </source>
</evidence>
<dbReference type="EMBL" id="SJPX01000006">
    <property type="protein sequence ID" value="TWU47078.1"/>
    <property type="molecule type" value="Genomic_DNA"/>
</dbReference>
<comment type="similarity">
    <text evidence="4">Belongs to the flavoredoxin family.</text>
</comment>
<accession>A0A5C6EE15</accession>
<sequence>MNFSADEPSTRQIYHWMTQLISPRPIAWVSTRSIDGVANLAPFSFFSGVGSNPPTLAFCPANRADGTFKDTLANILCTGQFVVNLVTDPWVEKMNQTAAELRPDEDEFVMADIAKASCEKVGAPRVANAAASMECELHSSIAIGTGPGGANMVIGRIVWFHIQDDCVCDDGRLDPTTLSTVGRMGGSTYVRTSDRFEIDRPK</sequence>
<dbReference type="InterPro" id="IPR002563">
    <property type="entry name" value="Flavin_Rdtase-like_dom"/>
</dbReference>
<evidence type="ECO:0000259" key="5">
    <source>
        <dbReference type="SMART" id="SM00903"/>
    </source>
</evidence>
<dbReference type="OrthoDB" id="9794638at2"/>
<organism evidence="6 7">
    <name type="scientific">Rubripirellula reticaptiva</name>
    <dbReference type="NCBI Taxonomy" id="2528013"/>
    <lineage>
        <taxon>Bacteria</taxon>
        <taxon>Pseudomonadati</taxon>
        <taxon>Planctomycetota</taxon>
        <taxon>Planctomycetia</taxon>
        <taxon>Pirellulales</taxon>
        <taxon>Pirellulaceae</taxon>
        <taxon>Rubripirellula</taxon>
    </lineage>
</organism>
<reference evidence="6 7" key="1">
    <citation type="submission" date="2019-02" db="EMBL/GenBank/DDBJ databases">
        <title>Deep-cultivation of Planctomycetes and their phenomic and genomic characterization uncovers novel biology.</title>
        <authorList>
            <person name="Wiegand S."/>
            <person name="Jogler M."/>
            <person name="Boedeker C."/>
            <person name="Pinto D."/>
            <person name="Vollmers J."/>
            <person name="Rivas-Marin E."/>
            <person name="Kohn T."/>
            <person name="Peeters S.H."/>
            <person name="Heuer A."/>
            <person name="Rast P."/>
            <person name="Oberbeckmann S."/>
            <person name="Bunk B."/>
            <person name="Jeske O."/>
            <person name="Meyerdierks A."/>
            <person name="Storesund J.E."/>
            <person name="Kallscheuer N."/>
            <person name="Luecker S."/>
            <person name="Lage O.M."/>
            <person name="Pohl T."/>
            <person name="Merkel B.J."/>
            <person name="Hornburger P."/>
            <person name="Mueller R.-W."/>
            <person name="Bruemmer F."/>
            <person name="Labrenz M."/>
            <person name="Spormann A.M."/>
            <person name="Op Den Camp H."/>
            <person name="Overmann J."/>
            <person name="Amann R."/>
            <person name="Jetten M.S.M."/>
            <person name="Mascher T."/>
            <person name="Medema M.H."/>
            <person name="Devos D.P."/>
            <person name="Kaster A.-K."/>
            <person name="Ovreas L."/>
            <person name="Rohde M."/>
            <person name="Galperin M.Y."/>
            <person name="Jogler C."/>
        </authorList>
    </citation>
    <scope>NUCLEOTIDE SEQUENCE [LARGE SCALE GENOMIC DNA]</scope>
    <source>
        <strain evidence="6 7">Poly59</strain>
    </source>
</reference>
<dbReference type="GO" id="GO:0016646">
    <property type="term" value="F:oxidoreductase activity, acting on the CH-NH group of donors, NAD or NADP as acceptor"/>
    <property type="evidence" value="ECO:0007669"/>
    <property type="project" value="UniProtKB-ARBA"/>
</dbReference>
<dbReference type="SMART" id="SM00903">
    <property type="entry name" value="Flavin_Reduct"/>
    <property type="match status" value="1"/>
</dbReference>
<dbReference type="PANTHER" id="PTHR33798">
    <property type="entry name" value="FLAVOPROTEIN OXYGENASE"/>
    <property type="match status" value="1"/>
</dbReference>
<evidence type="ECO:0000256" key="3">
    <source>
        <dbReference type="ARBA" id="ARBA00022643"/>
    </source>
</evidence>
<evidence type="ECO:0000313" key="6">
    <source>
        <dbReference type="EMBL" id="TWU47078.1"/>
    </source>
</evidence>
<dbReference type="SUPFAM" id="SSF50475">
    <property type="entry name" value="FMN-binding split barrel"/>
    <property type="match status" value="1"/>
</dbReference>
<keyword evidence="3" id="KW-0288">FMN</keyword>
<dbReference type="AlphaFoldDB" id="A0A5C6EE15"/>
<evidence type="ECO:0000256" key="2">
    <source>
        <dbReference type="ARBA" id="ARBA00022630"/>
    </source>
</evidence>
<evidence type="ECO:0000256" key="4">
    <source>
        <dbReference type="ARBA" id="ARBA00038054"/>
    </source>
</evidence>
<dbReference type="GO" id="GO:0010181">
    <property type="term" value="F:FMN binding"/>
    <property type="evidence" value="ECO:0007669"/>
    <property type="project" value="InterPro"/>
</dbReference>
<dbReference type="Pfam" id="PF01613">
    <property type="entry name" value="Flavin_Reduct"/>
    <property type="match status" value="1"/>
</dbReference>